<dbReference type="PROSITE" id="PS00640">
    <property type="entry name" value="THIOL_PROTEASE_ASN"/>
    <property type="match status" value="1"/>
</dbReference>
<evidence type="ECO:0000256" key="3">
    <source>
        <dbReference type="ARBA" id="ARBA00008455"/>
    </source>
</evidence>
<dbReference type="EMBL" id="KB095895">
    <property type="protein sequence ID" value="ESO10294.1"/>
    <property type="molecule type" value="Genomic_DNA"/>
</dbReference>
<dbReference type="InterPro" id="IPR000668">
    <property type="entry name" value="Peptidase_C1A_C"/>
</dbReference>
<evidence type="ECO:0000256" key="6">
    <source>
        <dbReference type="ARBA" id="ARBA00014709"/>
    </source>
</evidence>
<keyword evidence="7" id="KW-0645">Protease</keyword>
<dbReference type="GeneID" id="20217308"/>
<dbReference type="SUPFAM" id="SSF54001">
    <property type="entry name" value="Cysteine proteinases"/>
    <property type="match status" value="1"/>
</dbReference>
<dbReference type="GO" id="GO:0051603">
    <property type="term" value="P:proteolysis involved in protein catabolic process"/>
    <property type="evidence" value="ECO:0000318"/>
    <property type="project" value="GO_Central"/>
</dbReference>
<evidence type="ECO:0000256" key="4">
    <source>
        <dbReference type="ARBA" id="ARBA00011610"/>
    </source>
</evidence>
<evidence type="ECO:0000256" key="1">
    <source>
        <dbReference type="ARBA" id="ARBA00000738"/>
    </source>
</evidence>
<dbReference type="OMA" id="NAVQKSW"/>
<dbReference type="GO" id="GO:0008239">
    <property type="term" value="F:dipeptidyl-peptidase activity"/>
    <property type="evidence" value="ECO:0007669"/>
    <property type="project" value="UniProtKB-EC"/>
</dbReference>
<comment type="similarity">
    <text evidence="3">Belongs to the peptidase C1 family.</text>
</comment>
<evidence type="ECO:0000256" key="7">
    <source>
        <dbReference type="ARBA" id="ARBA00022670"/>
    </source>
</evidence>
<dbReference type="GO" id="GO:0005764">
    <property type="term" value="C:lysosome"/>
    <property type="evidence" value="ECO:0000318"/>
    <property type="project" value="GO_Central"/>
</dbReference>
<dbReference type="GO" id="GO:0005615">
    <property type="term" value="C:extracellular space"/>
    <property type="evidence" value="ECO:0000318"/>
    <property type="project" value="GO_Central"/>
</dbReference>
<evidence type="ECO:0000259" key="19">
    <source>
        <dbReference type="SMART" id="SM00645"/>
    </source>
</evidence>
<dbReference type="InterPro" id="IPR025660">
    <property type="entry name" value="Pept_his_AS"/>
</dbReference>
<dbReference type="RefSeq" id="XP_009011590.1">
    <property type="nucleotide sequence ID" value="XM_009013342.1"/>
</dbReference>
<feature type="signal peptide" evidence="18">
    <location>
        <begin position="1"/>
        <end position="21"/>
    </location>
</feature>
<comment type="cofactor">
    <cofactor evidence="2">
        <name>chloride</name>
        <dbReference type="ChEBI" id="CHEBI:17996"/>
    </cofactor>
</comment>
<reference evidence="22" key="1">
    <citation type="submission" date="2012-12" db="EMBL/GenBank/DDBJ databases">
        <authorList>
            <person name="Hellsten U."/>
            <person name="Grimwood J."/>
            <person name="Chapman J.A."/>
            <person name="Shapiro H."/>
            <person name="Aerts A."/>
            <person name="Otillar R.P."/>
            <person name="Terry A.Y."/>
            <person name="Boore J.L."/>
            <person name="Simakov O."/>
            <person name="Marletaz F."/>
            <person name="Cho S.-J."/>
            <person name="Edsinger-Gonzales E."/>
            <person name="Havlak P."/>
            <person name="Kuo D.-H."/>
            <person name="Larsson T."/>
            <person name="Lv J."/>
            <person name="Arendt D."/>
            <person name="Savage R."/>
            <person name="Osoegawa K."/>
            <person name="de Jong P."/>
            <person name="Lindberg D.R."/>
            <person name="Seaver E.C."/>
            <person name="Weisblat D.A."/>
            <person name="Putnam N.H."/>
            <person name="Grigoriev I.V."/>
            <person name="Rokhsar D.S."/>
        </authorList>
    </citation>
    <scope>NUCLEOTIDE SEQUENCE</scope>
</reference>
<dbReference type="EMBL" id="AMQM01008982">
    <property type="status" value="NOT_ANNOTATED_CDS"/>
    <property type="molecule type" value="Genomic_DNA"/>
</dbReference>
<comment type="subunit">
    <text evidence="4">Tetramer of heterotrimers consisting of exclusion domain, heavy- and light chains.</text>
</comment>
<evidence type="ECO:0000313" key="20">
    <source>
        <dbReference type="EMBL" id="ESO10294.1"/>
    </source>
</evidence>
<feature type="region of interest" description="Disordered" evidence="17">
    <location>
        <begin position="204"/>
        <end position="232"/>
    </location>
</feature>
<dbReference type="eggNOG" id="KOG1543">
    <property type="taxonomic scope" value="Eukaryota"/>
</dbReference>
<evidence type="ECO:0000256" key="15">
    <source>
        <dbReference type="ARBA" id="ARBA00032961"/>
    </source>
</evidence>
<sequence length="465" mass="52734">MVSSLLALSLFLFVGAGLSVADTPVSCMYEDIRGKWVFYVGNGGYDNNINCSTMGYEVSKILFQYKLELKYPNIVIDEFNNEGTWTMIYDEGFEVTIHNRKFFAFSKFTGNMFNSTSFCNETFPGWSHDVFGRDWACYYGNKMAGDAAKSSESGELAGSQPVGERLYRSDPSMIEKINSDSSILWWAAPYEKFEKMTVNDMKSITGGHNTKKLRPPKLNKQPNTNDNNIPDLPDNWDWRNVSGVNYVTPVRNQAVCGSCYAFSSVGMCESRLAIATGNQVKVIFSPQDILDCSSYSQACDGGFPYLVAGKYAEDFGLVEEKCNPYQEFERETCDKVARQNCTKYYFTGYQYIGGYFGGCTEQLMREALVKHGPMSVAFQVYDDFVHYKGGIYHHTGLSNRFIPFEWSNHAVLLVGYGRDEKTKTNYWIIKNSWGEEWGEKGYFRIKRGTDECAVESLASQTFPIF</sequence>
<evidence type="ECO:0000256" key="18">
    <source>
        <dbReference type="SAM" id="SignalP"/>
    </source>
</evidence>
<evidence type="ECO:0000256" key="14">
    <source>
        <dbReference type="ARBA" id="ARBA00030778"/>
    </source>
</evidence>
<keyword evidence="8" id="KW-0378">Hydrolase</keyword>
<evidence type="ECO:0000256" key="2">
    <source>
        <dbReference type="ARBA" id="ARBA00001923"/>
    </source>
</evidence>
<comment type="catalytic activity">
    <reaction evidence="1">
        <text>Release of an N-terminal dipeptide, Xaa-Yaa-|-Zaa-, except when Xaa is Arg or Lys, or Yaa or Zaa is Pro.</text>
        <dbReference type="EC" id="3.4.14.1"/>
    </reaction>
</comment>
<evidence type="ECO:0000256" key="8">
    <source>
        <dbReference type="ARBA" id="ARBA00022801"/>
    </source>
</evidence>
<dbReference type="PANTHER" id="PTHR12411">
    <property type="entry name" value="CYSTEINE PROTEASE FAMILY C1-RELATED"/>
    <property type="match status" value="1"/>
</dbReference>
<dbReference type="PROSITE" id="PS00139">
    <property type="entry name" value="THIOL_PROTEASE_CYS"/>
    <property type="match status" value="1"/>
</dbReference>
<keyword evidence="22" id="KW-1185">Reference proteome</keyword>
<evidence type="ECO:0000313" key="22">
    <source>
        <dbReference type="Proteomes" id="UP000015101"/>
    </source>
</evidence>
<reference evidence="21" key="3">
    <citation type="submission" date="2015-06" db="UniProtKB">
        <authorList>
            <consortium name="EnsemblMetazoa"/>
        </authorList>
    </citation>
    <scope>IDENTIFICATION</scope>
</reference>
<dbReference type="PROSITE" id="PS00639">
    <property type="entry name" value="THIOL_PROTEASE_HIS"/>
    <property type="match status" value="1"/>
</dbReference>
<dbReference type="Gene3D" id="3.90.70.10">
    <property type="entry name" value="Cysteine proteinases"/>
    <property type="match status" value="1"/>
</dbReference>
<dbReference type="InterPro" id="IPR025661">
    <property type="entry name" value="Pept_asp_AS"/>
</dbReference>
<proteinExistence type="inferred from homology"/>
<reference evidence="20 22" key="2">
    <citation type="journal article" date="2013" name="Nature">
        <title>Insights into bilaterian evolution from three spiralian genomes.</title>
        <authorList>
            <person name="Simakov O."/>
            <person name="Marletaz F."/>
            <person name="Cho S.J."/>
            <person name="Edsinger-Gonzales E."/>
            <person name="Havlak P."/>
            <person name="Hellsten U."/>
            <person name="Kuo D.H."/>
            <person name="Larsson T."/>
            <person name="Lv J."/>
            <person name="Arendt D."/>
            <person name="Savage R."/>
            <person name="Osoegawa K."/>
            <person name="de Jong P."/>
            <person name="Grimwood J."/>
            <person name="Chapman J.A."/>
            <person name="Shapiro H."/>
            <person name="Aerts A."/>
            <person name="Otillar R.P."/>
            <person name="Terry A.Y."/>
            <person name="Boore J.L."/>
            <person name="Grigoriev I.V."/>
            <person name="Lindberg D.R."/>
            <person name="Seaver E.C."/>
            <person name="Weisblat D.A."/>
            <person name="Putnam N.H."/>
            <person name="Rokhsar D.S."/>
        </authorList>
    </citation>
    <scope>NUCLEOTIDE SEQUENCE</scope>
</reference>
<evidence type="ECO:0000256" key="13">
    <source>
        <dbReference type="ARBA" id="ARBA00029779"/>
    </source>
</evidence>
<dbReference type="KEGG" id="hro:HELRODRAFT_91967"/>
<keyword evidence="9" id="KW-0788">Thiol protease</keyword>
<evidence type="ECO:0000256" key="10">
    <source>
        <dbReference type="ARBA" id="ARBA00023157"/>
    </source>
</evidence>
<dbReference type="FunFam" id="2.40.128.80:FF:000003">
    <property type="entry name" value="Cathepsin C"/>
    <property type="match status" value="1"/>
</dbReference>
<dbReference type="STRING" id="6412.T1G8B1"/>
<dbReference type="CTD" id="20217308"/>
<feature type="chain" id="PRO_5010897019" description="Dipeptidyl peptidase 1" evidence="18">
    <location>
        <begin position="22"/>
        <end position="465"/>
    </location>
</feature>
<dbReference type="Pfam" id="PF00112">
    <property type="entry name" value="Peptidase_C1"/>
    <property type="match status" value="1"/>
</dbReference>
<gene>
    <name evidence="21" type="primary">20217308</name>
    <name evidence="20" type="ORF">HELRODRAFT_91967</name>
</gene>
<dbReference type="PRINTS" id="PR00705">
    <property type="entry name" value="PAPAIN"/>
</dbReference>
<dbReference type="EC" id="3.4.14.1" evidence="5"/>
<dbReference type="OrthoDB" id="3789175at2759"/>
<dbReference type="Gene3D" id="2.40.128.80">
    <property type="entry name" value="Cathepsin C, exclusion domain"/>
    <property type="match status" value="1"/>
</dbReference>
<accession>T1G8B1</accession>
<keyword evidence="10" id="KW-1015">Disulfide bond</keyword>
<dbReference type="EnsemblMetazoa" id="HelroT91967">
    <property type="protein sequence ID" value="HelroP91967"/>
    <property type="gene ID" value="HelroG91967"/>
</dbReference>
<dbReference type="InterPro" id="IPR000169">
    <property type="entry name" value="Pept_cys_AS"/>
</dbReference>
<dbReference type="Proteomes" id="UP000015101">
    <property type="component" value="Unassembled WGS sequence"/>
</dbReference>
<dbReference type="InterPro" id="IPR014882">
    <property type="entry name" value="CathepsinC_exc"/>
</dbReference>
<organism evidence="21 22">
    <name type="scientific">Helobdella robusta</name>
    <name type="common">Californian leech</name>
    <dbReference type="NCBI Taxonomy" id="6412"/>
    <lineage>
        <taxon>Eukaryota</taxon>
        <taxon>Metazoa</taxon>
        <taxon>Spiralia</taxon>
        <taxon>Lophotrochozoa</taxon>
        <taxon>Annelida</taxon>
        <taxon>Clitellata</taxon>
        <taxon>Hirudinea</taxon>
        <taxon>Rhynchobdellida</taxon>
        <taxon>Glossiphoniidae</taxon>
        <taxon>Helobdella</taxon>
    </lineage>
</organism>
<evidence type="ECO:0000313" key="21">
    <source>
        <dbReference type="EnsemblMetazoa" id="HelroP91967"/>
    </source>
</evidence>
<dbReference type="SMART" id="SM00645">
    <property type="entry name" value="Pept_C1"/>
    <property type="match status" value="1"/>
</dbReference>
<dbReference type="GO" id="GO:0004197">
    <property type="term" value="F:cysteine-type endopeptidase activity"/>
    <property type="evidence" value="ECO:0000318"/>
    <property type="project" value="GO_Central"/>
</dbReference>
<evidence type="ECO:0000256" key="5">
    <source>
        <dbReference type="ARBA" id="ARBA00012059"/>
    </source>
</evidence>
<keyword evidence="11" id="KW-0868">Chloride</keyword>
<feature type="domain" description="Peptidase C1A papain C-terminal" evidence="19">
    <location>
        <begin position="232"/>
        <end position="462"/>
    </location>
</feature>
<comment type="function">
    <text evidence="16">Thiol protease. Has dipeptidylpeptidase activity. Active against a broad range of dipeptide substrates composed of both polar and hydrophobic amino acids. Proline cannot occupy the P1 position and arginine cannot occupy the P2 position of the substrate. Can act as both an exopeptidase and endopeptidase. Activates serine proteases such as elastase, cathepsin G and granzymes A and B.</text>
</comment>
<dbReference type="Pfam" id="PF08773">
    <property type="entry name" value="CathepsinC_exc"/>
    <property type="match status" value="1"/>
</dbReference>
<protein>
    <recommendedName>
        <fullName evidence="6">Dipeptidyl peptidase 1</fullName>
        <ecNumber evidence="5">3.4.14.1</ecNumber>
    </recommendedName>
    <alternativeName>
        <fullName evidence="13">Cathepsin C</fullName>
    </alternativeName>
    <alternativeName>
        <fullName evidence="12">Cathepsin J</fullName>
    </alternativeName>
    <alternativeName>
        <fullName evidence="15">Dipeptidyl peptidase I</fullName>
    </alternativeName>
    <alternativeName>
        <fullName evidence="14">Dipeptidyl transferase</fullName>
    </alternativeName>
</protein>
<dbReference type="InterPro" id="IPR013128">
    <property type="entry name" value="Peptidase_C1A"/>
</dbReference>
<evidence type="ECO:0000256" key="9">
    <source>
        <dbReference type="ARBA" id="ARBA00022807"/>
    </source>
</evidence>
<name>T1G8B1_HELRO</name>
<dbReference type="AlphaFoldDB" id="T1G8B1"/>
<evidence type="ECO:0000256" key="16">
    <source>
        <dbReference type="ARBA" id="ARBA00045556"/>
    </source>
</evidence>
<evidence type="ECO:0000256" key="11">
    <source>
        <dbReference type="ARBA" id="ARBA00023214"/>
    </source>
</evidence>
<evidence type="ECO:0000256" key="17">
    <source>
        <dbReference type="SAM" id="MobiDB-lite"/>
    </source>
</evidence>
<evidence type="ECO:0000256" key="12">
    <source>
        <dbReference type="ARBA" id="ARBA00029762"/>
    </source>
</evidence>
<dbReference type="InterPro" id="IPR038765">
    <property type="entry name" value="Papain-like_cys_pep_sf"/>
</dbReference>
<dbReference type="HOGENOM" id="CLU_048219_0_0_1"/>
<dbReference type="InterPro" id="IPR036496">
    <property type="entry name" value="CathepsinC_exc_dom_sf"/>
</dbReference>
<keyword evidence="18" id="KW-0732">Signal</keyword>
<dbReference type="InParanoid" id="T1G8B1"/>
<dbReference type="SUPFAM" id="SSF75001">
    <property type="entry name" value="Dipeptidyl peptidase I (cathepsin C), exclusion domain"/>
    <property type="match status" value="1"/>
</dbReference>